<dbReference type="InParanoid" id="A7STE8"/>
<evidence type="ECO:0000313" key="2">
    <source>
        <dbReference type="Proteomes" id="UP000001593"/>
    </source>
</evidence>
<dbReference type="STRING" id="45351.A7STE8"/>
<sequence length="104" mass="11688">MTAELKCAHGLDIVKELDTTADLILFACRICRTMLLAQKQNTEVKSVRDLPAINRTDLANRLLGLIEHYQKVYLLQNRSGGLLSAKQQLEKILQKLLPETPSNS</sequence>
<dbReference type="Proteomes" id="UP000001593">
    <property type="component" value="Unassembled WGS sequence"/>
</dbReference>
<proteinExistence type="predicted"/>
<dbReference type="AlphaFoldDB" id="A7STE8"/>
<protein>
    <submittedName>
        <fullName evidence="1">Uncharacterized protein</fullName>
    </submittedName>
</protein>
<reference evidence="1 2" key="1">
    <citation type="journal article" date="2007" name="Science">
        <title>Sea anemone genome reveals ancestral eumetazoan gene repertoire and genomic organization.</title>
        <authorList>
            <person name="Putnam N.H."/>
            <person name="Srivastava M."/>
            <person name="Hellsten U."/>
            <person name="Dirks B."/>
            <person name="Chapman J."/>
            <person name="Salamov A."/>
            <person name="Terry A."/>
            <person name="Shapiro H."/>
            <person name="Lindquist E."/>
            <person name="Kapitonov V.V."/>
            <person name="Jurka J."/>
            <person name="Genikhovich G."/>
            <person name="Grigoriev I.V."/>
            <person name="Lucas S.M."/>
            <person name="Steele R.E."/>
            <person name="Finnerty J.R."/>
            <person name="Technau U."/>
            <person name="Martindale M.Q."/>
            <person name="Rokhsar D.S."/>
        </authorList>
    </citation>
    <scope>NUCLEOTIDE SEQUENCE [LARGE SCALE GENOMIC DNA]</scope>
    <source>
        <strain evidence="2">CH2 X CH6</strain>
    </source>
</reference>
<gene>
    <name evidence="1" type="ORF">NEMVEDRAFT_v1g247308</name>
</gene>
<evidence type="ECO:0000313" key="1">
    <source>
        <dbReference type="EMBL" id="EDO33009.1"/>
    </source>
</evidence>
<dbReference type="EMBL" id="DS469795">
    <property type="protein sequence ID" value="EDO33009.1"/>
    <property type="molecule type" value="Genomic_DNA"/>
</dbReference>
<keyword evidence="2" id="KW-1185">Reference proteome</keyword>
<dbReference type="HOGENOM" id="CLU_2253221_0_0_1"/>
<accession>A7STE8</accession>
<name>A7STE8_NEMVE</name>
<dbReference type="KEGG" id="nve:5504174"/>
<organism evidence="1 2">
    <name type="scientific">Nematostella vectensis</name>
    <name type="common">Starlet sea anemone</name>
    <dbReference type="NCBI Taxonomy" id="45351"/>
    <lineage>
        <taxon>Eukaryota</taxon>
        <taxon>Metazoa</taxon>
        <taxon>Cnidaria</taxon>
        <taxon>Anthozoa</taxon>
        <taxon>Hexacorallia</taxon>
        <taxon>Actiniaria</taxon>
        <taxon>Edwardsiidae</taxon>
        <taxon>Nematostella</taxon>
    </lineage>
</organism>
<dbReference type="PhylomeDB" id="A7STE8"/>